<organism evidence="2 3">
    <name type="scientific">Dethiosulfovibrio peptidovorans DSM 11002</name>
    <dbReference type="NCBI Taxonomy" id="469381"/>
    <lineage>
        <taxon>Bacteria</taxon>
        <taxon>Thermotogati</taxon>
        <taxon>Synergistota</taxon>
        <taxon>Synergistia</taxon>
        <taxon>Synergistales</taxon>
        <taxon>Dethiosulfovibrionaceae</taxon>
        <taxon>Dethiosulfovibrio</taxon>
    </lineage>
</organism>
<comment type="caution">
    <text evidence="2">The sequence shown here is derived from an EMBL/GenBank/DDBJ whole genome shotgun (WGS) entry which is preliminary data.</text>
</comment>
<dbReference type="AlphaFoldDB" id="D2Z7D4"/>
<gene>
    <name evidence="2" type="ORF">Dpep_1355</name>
</gene>
<protein>
    <submittedName>
        <fullName evidence="2">Uncharacterized protein</fullName>
    </submittedName>
</protein>
<dbReference type="EMBL" id="ABTR02000001">
    <property type="protein sequence ID" value="EFC91381.1"/>
    <property type="molecule type" value="Genomic_DNA"/>
</dbReference>
<sequence length="207" mass="23641">MMRFHMKHVFLATCMALLICVGSALGAPTQKELKDTSLFLSNFTELGFMEIDVEEMSHPDSYPDLVRFGIQHNYINNFKSRVRQNKDNPGDTGELRIKAAYVEESVQKYFGIKIKADRSVDQSDPPYFFKGGYFSFFGADGEAPWYARVEEALSPKKGIWELRGEIYNADDPEDIFGTFNATIKEAMWGKKRTYVMVSMTSEYSPSN</sequence>
<evidence type="ECO:0000313" key="2">
    <source>
        <dbReference type="EMBL" id="EFC91381.1"/>
    </source>
</evidence>
<dbReference type="eggNOG" id="ENOG5030NH6">
    <property type="taxonomic scope" value="Bacteria"/>
</dbReference>
<accession>D2Z7D4</accession>
<evidence type="ECO:0000313" key="3">
    <source>
        <dbReference type="Proteomes" id="UP000006427"/>
    </source>
</evidence>
<dbReference type="OrthoDB" id="9802197at2"/>
<name>D2Z7D4_9BACT</name>
<proteinExistence type="predicted"/>
<keyword evidence="3" id="KW-1185">Reference proteome</keyword>
<keyword evidence="1" id="KW-0732">Signal</keyword>
<feature type="chain" id="PRO_5003039856" evidence="1">
    <location>
        <begin position="27"/>
        <end position="207"/>
    </location>
</feature>
<dbReference type="Proteomes" id="UP000006427">
    <property type="component" value="Unassembled WGS sequence"/>
</dbReference>
<dbReference type="PaxDb" id="469381-Dpep_1355"/>
<evidence type="ECO:0000256" key="1">
    <source>
        <dbReference type="SAM" id="SignalP"/>
    </source>
</evidence>
<feature type="signal peptide" evidence="1">
    <location>
        <begin position="1"/>
        <end position="26"/>
    </location>
</feature>
<dbReference type="STRING" id="469381.Dpep_1355"/>
<reference evidence="2 3" key="1">
    <citation type="journal article" date="2010" name="Stand. Genomic Sci.">
        <title>Permanent draft genome sequence of Dethiosulfovibrio peptidovorans type strain (SEBR 4207).</title>
        <authorList>
            <person name="Labutti K."/>
            <person name="Mayilraj S."/>
            <person name="Clum A."/>
            <person name="Lucas S."/>
            <person name="Glavina Del Rio T."/>
            <person name="Nolan M."/>
            <person name="Tice H."/>
            <person name="Cheng J.F."/>
            <person name="Pitluck S."/>
            <person name="Liolios K."/>
            <person name="Ivanova N."/>
            <person name="Mavromatis K."/>
            <person name="Mikhailova N."/>
            <person name="Pati A."/>
            <person name="Goodwin L."/>
            <person name="Chen A."/>
            <person name="Palaniappan K."/>
            <person name="Land M."/>
            <person name="Hauser L."/>
            <person name="Chang Y.J."/>
            <person name="Jeffries C.D."/>
            <person name="Rohde M."/>
            <person name="Spring S."/>
            <person name="Goker M."/>
            <person name="Woyke T."/>
            <person name="Bristow J."/>
            <person name="Eisen J.A."/>
            <person name="Markowitz V."/>
            <person name="Hugenholtz P."/>
            <person name="Kyrpides N.C."/>
            <person name="Klenk H.P."/>
            <person name="Lapidus A."/>
        </authorList>
    </citation>
    <scope>NUCLEOTIDE SEQUENCE [LARGE SCALE GENOMIC DNA]</scope>
    <source>
        <strain evidence="2 3">DSM 11002</strain>
    </source>
</reference>